<keyword evidence="8" id="KW-0812">Transmembrane</keyword>
<evidence type="ECO:0000256" key="3">
    <source>
        <dbReference type="ARBA" id="ARBA00022723"/>
    </source>
</evidence>
<keyword evidence="6" id="KW-0503">Monooxygenase</keyword>
<gene>
    <name evidence="9" type="ORF">PV05_01261</name>
</gene>
<dbReference type="Gene3D" id="1.10.630.10">
    <property type="entry name" value="Cytochrome P450"/>
    <property type="match status" value="1"/>
</dbReference>
<evidence type="ECO:0000256" key="7">
    <source>
        <dbReference type="PIRSR" id="PIRSR602401-1"/>
    </source>
</evidence>
<evidence type="ECO:0000256" key="6">
    <source>
        <dbReference type="ARBA" id="ARBA00023033"/>
    </source>
</evidence>
<dbReference type="Proteomes" id="UP000054342">
    <property type="component" value="Unassembled WGS sequence"/>
</dbReference>
<keyword evidence="10" id="KW-1185">Reference proteome</keyword>
<keyword evidence="8" id="KW-1133">Transmembrane helix</keyword>
<dbReference type="GO" id="GO:0005506">
    <property type="term" value="F:iron ion binding"/>
    <property type="evidence" value="ECO:0007669"/>
    <property type="project" value="InterPro"/>
</dbReference>
<dbReference type="InterPro" id="IPR002401">
    <property type="entry name" value="Cyt_P450_E_grp-I"/>
</dbReference>
<dbReference type="GO" id="GO:0020037">
    <property type="term" value="F:heme binding"/>
    <property type="evidence" value="ECO:0007669"/>
    <property type="project" value="InterPro"/>
</dbReference>
<dbReference type="HOGENOM" id="CLU_001570_2_1_1"/>
<evidence type="ECO:0000256" key="4">
    <source>
        <dbReference type="ARBA" id="ARBA00023002"/>
    </source>
</evidence>
<dbReference type="GO" id="GO:0016705">
    <property type="term" value="F:oxidoreductase activity, acting on paired donors, with incorporation or reduction of molecular oxygen"/>
    <property type="evidence" value="ECO:0007669"/>
    <property type="project" value="InterPro"/>
</dbReference>
<organism evidence="9 10">
    <name type="scientific">Exophiala xenobiotica</name>
    <dbReference type="NCBI Taxonomy" id="348802"/>
    <lineage>
        <taxon>Eukaryota</taxon>
        <taxon>Fungi</taxon>
        <taxon>Dikarya</taxon>
        <taxon>Ascomycota</taxon>
        <taxon>Pezizomycotina</taxon>
        <taxon>Eurotiomycetes</taxon>
        <taxon>Chaetothyriomycetidae</taxon>
        <taxon>Chaetothyriales</taxon>
        <taxon>Herpotrichiellaceae</taxon>
        <taxon>Exophiala</taxon>
    </lineage>
</organism>
<dbReference type="SUPFAM" id="SSF48264">
    <property type="entry name" value="Cytochrome P450"/>
    <property type="match status" value="1"/>
</dbReference>
<evidence type="ECO:0000256" key="8">
    <source>
        <dbReference type="SAM" id="Phobius"/>
    </source>
</evidence>
<feature type="binding site" description="axial binding residue" evidence="7">
    <location>
        <position position="485"/>
    </location>
    <ligand>
        <name>heme</name>
        <dbReference type="ChEBI" id="CHEBI:30413"/>
    </ligand>
    <ligandPart>
        <name>Fe</name>
        <dbReference type="ChEBI" id="CHEBI:18248"/>
    </ligandPart>
</feature>
<keyword evidence="7" id="KW-0349">Heme</keyword>
<name>A0A0D2F2E9_9EURO</name>
<evidence type="ECO:0000313" key="10">
    <source>
        <dbReference type="Proteomes" id="UP000054342"/>
    </source>
</evidence>
<comment type="cofactor">
    <cofactor evidence="1 7">
        <name>heme</name>
        <dbReference type="ChEBI" id="CHEBI:30413"/>
    </cofactor>
</comment>
<dbReference type="AlphaFoldDB" id="A0A0D2F2E9"/>
<dbReference type="PANTHER" id="PTHR46300:SF2">
    <property type="entry name" value="CYTOCHROME P450 MONOOXYGENASE ALNH-RELATED"/>
    <property type="match status" value="1"/>
</dbReference>
<keyword evidence="8" id="KW-0472">Membrane</keyword>
<dbReference type="InterPro" id="IPR050364">
    <property type="entry name" value="Cytochrome_P450_fung"/>
</dbReference>
<evidence type="ECO:0000256" key="5">
    <source>
        <dbReference type="ARBA" id="ARBA00023004"/>
    </source>
</evidence>
<dbReference type="GeneID" id="25323169"/>
<dbReference type="RefSeq" id="XP_013321684.1">
    <property type="nucleotide sequence ID" value="XM_013466230.1"/>
</dbReference>
<keyword evidence="5 7" id="KW-0408">Iron</keyword>
<dbReference type="OrthoDB" id="1103324at2759"/>
<dbReference type="InterPro" id="IPR001128">
    <property type="entry name" value="Cyt_P450"/>
</dbReference>
<evidence type="ECO:0000313" key="9">
    <source>
        <dbReference type="EMBL" id="KIW61100.1"/>
    </source>
</evidence>
<dbReference type="InterPro" id="IPR036396">
    <property type="entry name" value="Cyt_P450_sf"/>
</dbReference>
<dbReference type="CDD" id="cd11065">
    <property type="entry name" value="CYP64-like"/>
    <property type="match status" value="1"/>
</dbReference>
<dbReference type="GO" id="GO:0004497">
    <property type="term" value="F:monooxygenase activity"/>
    <property type="evidence" value="ECO:0007669"/>
    <property type="project" value="UniProtKB-KW"/>
</dbReference>
<sequence length="572" mass="65211">MTPRLRPLIVCEYIQRELLWPLRQQTTNGFQQLNAGDHLMSLYRFTLTLGVALAALLIYGLLFVGRRARHLPPGPPTLPVIGNAHQIPSKGAHYRLTEWAKQYGGIYSLKLGPGTAIVLTDRRLVREILDKRSAVSSGRPMSTVAQKLIGSDDHLLVMDYGPKWRDMRKLIQQELTAAACEREYVELQEAEAAQMLRNFVEAPDRLMDHPKRFSNSVIMSIMFGTRTPDNDTPHMTRLYDVLHDFQKVMELGATPPVDLFPLLKWVPERWLGHWITRANKVGRSLDSLYGDILQATIQRREQSGSNRSVMDKVLDRQEEEKLNLTRHQLEFLGGVAMEGGSETTAAAILSFIKAMTCFPKAQAQAQVEIDAAIGEDRSPKWSDREKLPYVLQIVKETMRWRPVGGVDVPHALSEDVWFEGMLLPKGSILLLNVWGLHQDEKRFDDPATFEPDRYAHCHQLANEYAVSSDYEARDHYNYGAGRRLCPGIHLAERNMFIAVAELLWAFSFQKKVDDKGDPIEPDLDYATGFEEGLVICSKPFPCEIKPRSQRRVETIMREFQVAEAEIFPQYAW</sequence>
<dbReference type="PANTHER" id="PTHR46300">
    <property type="entry name" value="P450, PUTATIVE (EUROFUNG)-RELATED-RELATED"/>
    <property type="match status" value="1"/>
</dbReference>
<protein>
    <recommendedName>
        <fullName evidence="11">Cytochrome P450</fullName>
    </recommendedName>
</protein>
<proteinExistence type="inferred from homology"/>
<keyword evidence="3 7" id="KW-0479">Metal-binding</keyword>
<dbReference type="Pfam" id="PF00067">
    <property type="entry name" value="p450"/>
    <property type="match status" value="1"/>
</dbReference>
<accession>A0A0D2F2E9</accession>
<dbReference type="STRING" id="348802.A0A0D2F2E9"/>
<dbReference type="PRINTS" id="PR00463">
    <property type="entry name" value="EP450I"/>
</dbReference>
<dbReference type="PRINTS" id="PR00385">
    <property type="entry name" value="P450"/>
</dbReference>
<evidence type="ECO:0000256" key="2">
    <source>
        <dbReference type="ARBA" id="ARBA00010617"/>
    </source>
</evidence>
<keyword evidence="4" id="KW-0560">Oxidoreductase</keyword>
<feature type="transmembrane region" description="Helical" evidence="8">
    <location>
        <begin position="42"/>
        <end position="64"/>
    </location>
</feature>
<reference evidence="9 10" key="1">
    <citation type="submission" date="2015-01" db="EMBL/GenBank/DDBJ databases">
        <title>The Genome Sequence of Exophiala xenobiotica CBS118157.</title>
        <authorList>
            <consortium name="The Broad Institute Genomics Platform"/>
            <person name="Cuomo C."/>
            <person name="de Hoog S."/>
            <person name="Gorbushina A."/>
            <person name="Stielow B."/>
            <person name="Teixiera M."/>
            <person name="Abouelleil A."/>
            <person name="Chapman S.B."/>
            <person name="Priest M."/>
            <person name="Young S.K."/>
            <person name="Wortman J."/>
            <person name="Nusbaum C."/>
            <person name="Birren B."/>
        </authorList>
    </citation>
    <scope>NUCLEOTIDE SEQUENCE [LARGE SCALE GENOMIC DNA]</scope>
    <source>
        <strain evidence="9 10">CBS 118157</strain>
    </source>
</reference>
<dbReference type="EMBL" id="KN847317">
    <property type="protein sequence ID" value="KIW61100.1"/>
    <property type="molecule type" value="Genomic_DNA"/>
</dbReference>
<evidence type="ECO:0000256" key="1">
    <source>
        <dbReference type="ARBA" id="ARBA00001971"/>
    </source>
</evidence>
<evidence type="ECO:0008006" key="11">
    <source>
        <dbReference type="Google" id="ProtNLM"/>
    </source>
</evidence>
<comment type="similarity">
    <text evidence="2">Belongs to the cytochrome P450 family.</text>
</comment>